<dbReference type="OrthoDB" id="9850147at2"/>
<proteinExistence type="predicted"/>
<comment type="caution">
    <text evidence="3">The sequence shown here is derived from an EMBL/GenBank/DDBJ whole genome shotgun (WGS) entry which is preliminary data.</text>
</comment>
<organism evidence="3 4">
    <name type="scientific">Heliomicrobium undosum</name>
    <dbReference type="NCBI Taxonomy" id="121734"/>
    <lineage>
        <taxon>Bacteria</taxon>
        <taxon>Bacillati</taxon>
        <taxon>Bacillota</taxon>
        <taxon>Clostridia</taxon>
        <taxon>Eubacteriales</taxon>
        <taxon>Heliobacteriaceae</taxon>
        <taxon>Heliomicrobium</taxon>
    </lineage>
</organism>
<dbReference type="Proteomes" id="UP000463470">
    <property type="component" value="Unassembled WGS sequence"/>
</dbReference>
<feature type="signal peptide" evidence="2">
    <location>
        <begin position="1"/>
        <end position="20"/>
    </location>
</feature>
<dbReference type="AlphaFoldDB" id="A0A845L1X9"/>
<feature type="region of interest" description="Disordered" evidence="1">
    <location>
        <begin position="60"/>
        <end position="91"/>
    </location>
</feature>
<keyword evidence="2" id="KW-0732">Signal</keyword>
<evidence type="ECO:0000256" key="1">
    <source>
        <dbReference type="SAM" id="MobiDB-lite"/>
    </source>
</evidence>
<accession>A0A845L1X9</accession>
<gene>
    <name evidence="3" type="ORF">GTO91_01915</name>
</gene>
<sequence>MIYLFFIIAALAMMAATVTAMGNHAWSSVRTQARAEQVLYCAESGIEAALAVTGEWLRTRPSPEDQPALVNRPALENQGESRSDSQPDVEEMVSHLASRLPGLSLGDGRVKLTYRSVPERPFALDIISAAEGDGGRFVMMARVDIEKSPDGPWKIALLERASLLSGSRVP</sequence>
<keyword evidence="4" id="KW-1185">Reference proteome</keyword>
<protein>
    <submittedName>
        <fullName evidence="3">Uncharacterized protein</fullName>
    </submittedName>
</protein>
<name>A0A845L1X9_9FIRM</name>
<dbReference type="EMBL" id="WXEY01000001">
    <property type="protein sequence ID" value="MZP28480.1"/>
    <property type="molecule type" value="Genomic_DNA"/>
</dbReference>
<evidence type="ECO:0000313" key="3">
    <source>
        <dbReference type="EMBL" id="MZP28480.1"/>
    </source>
</evidence>
<dbReference type="RefSeq" id="WP_161253966.1">
    <property type="nucleotide sequence ID" value="NZ_WXEY01000001.1"/>
</dbReference>
<evidence type="ECO:0000313" key="4">
    <source>
        <dbReference type="Proteomes" id="UP000463470"/>
    </source>
</evidence>
<feature type="chain" id="PRO_5039554775" evidence="2">
    <location>
        <begin position="21"/>
        <end position="170"/>
    </location>
</feature>
<reference evidence="3 4" key="1">
    <citation type="submission" date="2020-01" db="EMBL/GenBank/DDBJ databases">
        <title>Whole-genome sequence of Heliobacterium undosum DSM 13378.</title>
        <authorList>
            <person name="Kyndt J.A."/>
            <person name="Meyer T.E."/>
        </authorList>
    </citation>
    <scope>NUCLEOTIDE SEQUENCE [LARGE SCALE GENOMIC DNA]</scope>
    <source>
        <strain evidence="3 4">DSM 13378</strain>
    </source>
</reference>
<evidence type="ECO:0000256" key="2">
    <source>
        <dbReference type="SAM" id="SignalP"/>
    </source>
</evidence>